<feature type="signal peptide" evidence="12">
    <location>
        <begin position="1"/>
        <end position="27"/>
    </location>
</feature>
<dbReference type="InterPro" id="IPR046341">
    <property type="entry name" value="SET_dom_sf"/>
</dbReference>
<keyword evidence="9" id="KW-0704">Schiff base</keyword>
<dbReference type="PROSITE" id="PS51006">
    <property type="entry name" value="PABS_2"/>
    <property type="match status" value="1"/>
</dbReference>
<dbReference type="PANTHER" id="PTHR43317">
    <property type="entry name" value="THERMOSPERMINE SYNTHASE ACAULIS5"/>
    <property type="match status" value="1"/>
</dbReference>
<dbReference type="InterPro" id="IPR016067">
    <property type="entry name" value="S-AdoMet_deCO2ase_core"/>
</dbReference>
<keyword evidence="7" id="KW-0865">Zymogen</keyword>
<keyword evidence="3 11" id="KW-0808">Transferase</keyword>
<dbReference type="SUPFAM" id="SSF82199">
    <property type="entry name" value="SET domain"/>
    <property type="match status" value="1"/>
</dbReference>
<evidence type="ECO:0000256" key="2">
    <source>
        <dbReference type="ARBA" id="ARBA00007867"/>
    </source>
</evidence>
<keyword evidence="10" id="KW-0670">Pyruvate</keyword>
<dbReference type="Pfam" id="PF01564">
    <property type="entry name" value="Spermine_synth"/>
    <property type="match status" value="1"/>
</dbReference>
<evidence type="ECO:0000256" key="7">
    <source>
        <dbReference type="ARBA" id="ARBA00023145"/>
    </source>
</evidence>
<comment type="cofactor">
    <cofactor evidence="1">
        <name>pyruvate</name>
        <dbReference type="ChEBI" id="CHEBI:15361"/>
    </cofactor>
</comment>
<evidence type="ECO:0000256" key="5">
    <source>
        <dbReference type="ARBA" id="ARBA00022813"/>
    </source>
</evidence>
<keyword evidence="12" id="KW-0732">Signal</keyword>
<evidence type="ECO:0000256" key="6">
    <source>
        <dbReference type="ARBA" id="ARBA00023115"/>
    </source>
</evidence>
<evidence type="ECO:0000256" key="1">
    <source>
        <dbReference type="ARBA" id="ARBA00001928"/>
    </source>
</evidence>
<dbReference type="SUPFAM" id="SSF56276">
    <property type="entry name" value="S-adenosylmethionine decarboxylase"/>
    <property type="match status" value="1"/>
</dbReference>
<proteinExistence type="inferred from homology"/>
<evidence type="ECO:0000256" key="10">
    <source>
        <dbReference type="ARBA" id="ARBA00023317"/>
    </source>
</evidence>
<dbReference type="InterPro" id="IPR003826">
    <property type="entry name" value="AdoMetDC_fam_prok"/>
</dbReference>
<feature type="domain" description="PABS" evidence="13">
    <location>
        <begin position="416"/>
        <end position="671"/>
    </location>
</feature>
<evidence type="ECO:0000256" key="4">
    <source>
        <dbReference type="ARBA" id="ARBA00022793"/>
    </source>
</evidence>
<evidence type="ECO:0000313" key="14">
    <source>
        <dbReference type="EMBL" id="CAD9957505.1"/>
    </source>
</evidence>
<dbReference type="InterPro" id="IPR029063">
    <property type="entry name" value="SAM-dependent_MTases_sf"/>
</dbReference>
<evidence type="ECO:0000256" key="9">
    <source>
        <dbReference type="ARBA" id="ARBA00023270"/>
    </source>
</evidence>
<dbReference type="AlphaFoldDB" id="A0A7S2Y7H9"/>
<evidence type="ECO:0000256" key="12">
    <source>
        <dbReference type="SAM" id="SignalP"/>
    </source>
</evidence>
<name>A0A7S2Y7H9_9STRA</name>
<reference evidence="14" key="1">
    <citation type="submission" date="2021-01" db="EMBL/GenBank/DDBJ databases">
        <authorList>
            <person name="Corre E."/>
            <person name="Pelletier E."/>
            <person name="Niang G."/>
            <person name="Scheremetjew M."/>
            <person name="Finn R."/>
            <person name="Kale V."/>
            <person name="Holt S."/>
            <person name="Cochrane G."/>
            <person name="Meng A."/>
            <person name="Brown T."/>
            <person name="Cohen L."/>
        </authorList>
    </citation>
    <scope>NUCLEOTIDE SEQUENCE</scope>
    <source>
        <strain evidence="14">CCMP125</strain>
    </source>
</reference>
<comment type="similarity">
    <text evidence="2">Belongs to the spermidine/spermine synthase family.</text>
</comment>
<protein>
    <recommendedName>
        <fullName evidence="13">PABS domain-containing protein</fullName>
    </recommendedName>
</protein>
<evidence type="ECO:0000256" key="8">
    <source>
        <dbReference type="ARBA" id="ARBA00023239"/>
    </source>
</evidence>
<dbReference type="SUPFAM" id="SSF53335">
    <property type="entry name" value="S-adenosyl-L-methionine-dependent methyltransferases"/>
    <property type="match status" value="1"/>
</dbReference>
<dbReference type="Gene3D" id="3.90.1410.10">
    <property type="entry name" value="set domain protein methyltransferase, domain 1"/>
    <property type="match status" value="1"/>
</dbReference>
<dbReference type="InterPro" id="IPR030374">
    <property type="entry name" value="PABS"/>
</dbReference>
<feature type="active site" description="Proton acceptor" evidence="11">
    <location>
        <position position="578"/>
    </location>
</feature>
<evidence type="ECO:0000256" key="11">
    <source>
        <dbReference type="PROSITE-ProRule" id="PRU00354"/>
    </source>
</evidence>
<dbReference type="GO" id="GO:0010487">
    <property type="term" value="F:thermospermine synthase activity"/>
    <property type="evidence" value="ECO:0007669"/>
    <property type="project" value="TreeGrafter"/>
</dbReference>
<dbReference type="EMBL" id="HBHT01012357">
    <property type="protein sequence ID" value="CAD9957505.1"/>
    <property type="molecule type" value="Transcribed_RNA"/>
</dbReference>
<gene>
    <name evidence="14" type="ORF">APAL1065_LOCUS8298</name>
</gene>
<accession>A0A7S2Y7H9</accession>
<feature type="chain" id="PRO_5031212003" description="PABS domain-containing protein" evidence="12">
    <location>
        <begin position="28"/>
        <end position="1229"/>
    </location>
</feature>
<evidence type="ECO:0000259" key="13">
    <source>
        <dbReference type="PROSITE" id="PS51006"/>
    </source>
</evidence>
<dbReference type="Gene3D" id="3.40.50.150">
    <property type="entry name" value="Vaccinia Virus protein VP39"/>
    <property type="match status" value="1"/>
</dbReference>
<keyword evidence="6 11" id="KW-0620">Polyamine biosynthesis</keyword>
<keyword evidence="5" id="KW-0068">Autocatalytic cleavage</keyword>
<evidence type="ECO:0000256" key="3">
    <source>
        <dbReference type="ARBA" id="ARBA00022679"/>
    </source>
</evidence>
<dbReference type="GO" id="GO:0004014">
    <property type="term" value="F:adenosylmethionine decarboxylase activity"/>
    <property type="evidence" value="ECO:0007669"/>
    <property type="project" value="InterPro"/>
</dbReference>
<dbReference type="Pfam" id="PF02675">
    <property type="entry name" value="AdoMet_dc"/>
    <property type="match status" value="1"/>
</dbReference>
<organism evidence="14">
    <name type="scientific">Entomoneis paludosa</name>
    <dbReference type="NCBI Taxonomy" id="265537"/>
    <lineage>
        <taxon>Eukaryota</taxon>
        <taxon>Sar</taxon>
        <taxon>Stramenopiles</taxon>
        <taxon>Ochrophyta</taxon>
        <taxon>Bacillariophyta</taxon>
        <taxon>Bacillariophyceae</taxon>
        <taxon>Bacillariophycidae</taxon>
        <taxon>Entomoneidaceae</taxon>
        <taxon>Entomoneis</taxon>
    </lineage>
</organism>
<sequence>MMTFRSMPVWLLALCAVLPIAVDGVTAEAVAAKTVDSAEASLEDEATQQDGGSENGDSIQALVDWIRSSPGGFVHESLDFTSNGVFGKKAEKAIKAKELLLSIPQDRILYGNPAEAFEGMQCGTIETLHQEMQAGNESAYAPYVNFMLESTRQVPGVLPSLYTEAGKALVRKVVGSSSRGGAQRLPPEDITGWINYEYIEGCGGSRVNDSGEHTAAGWVLARSWGEKLIPLLDLVNHQRGERLINTQSNVEEGTDEGPNVQDVHVYATRTILPGEEVFTNFGMIDTPDLFRDCGIVENYPQTFHLPGPVAFMVQKGADGSTSSSWLNRPPRNAEESTEYLETELDRLTTLMQEEQATLMALPEHERTMIEKFAQSYITALSAVLDQMEEGEEEDCSSDDDDDESCVVQSSRYSDLDTEFDDTFTSVDTCDQEAELDLSHHEVIHRVQSPYQNIIFDQDPSNNNTCFMLDNIYQICTSYRPHYHEMTHYAARFMKKIKRVIFIGGGDSMLLHEVLKYPTLEMVIGLELDQTVTRNSFKYFGSQPHWDNDKVQWWFGDAAKSLLMLPKEYFGTFDLVLVDLSETVMSNTVTKGLNIMSALSLLLKQDGIFLKNEMYFHSLSKVFKHTVQLHYYGVPLVCSQCMVLGSNAIDFIHTDLNDHGVETIHEPAIGPDRDFKYVHDYMNNPSSEQHCKSDNPEVEPTEQERSPGILMIVEAENASGKLDSPDQVQRSLESAMKKAGLAVVETITSAYEGKGAIVTSVLKEGYVVARANPNEKHVALDIHLWSSFHKLEEAKKYLLNAFGSKPKDSSSFRIVAPGLFGVSTWKEDEMRKGPKFTQDCDKSSTKVSKSSIDEKALAAVLEETMSTLLLEKDSTVAVLCGSKSDSCKSVDVLKKHESVSKIIPLWSCESIEGQIEYLPDAATRKFKCEKELVSILEAEKKKVDVIVVDQSATFSMAQIMHKIVSRGKNRREIFKKDILAIAPALDSSEDWRKIFVDQLREFYNDEPGFKSSVFFNGSDTTVEVTTLSSGDLHFINNLRAVTSKVEKRTGLVGDIRHVGGVEYTMQEDFEPSQFFLHDAYDQSSPYEQWMSQEPDGHQIVFQLEPNNKRAGLSRDKVKDVISTTLSSAGIKAELKEFDDLGDGSALVAAWSGGNIVVLWDGRDFIGINLFLSEENSEFVSLFEGKLVAKSLKVVLRDEMPRGRGRVVNFKKDLEPRLDPAWAMVLPDRKN</sequence>
<keyword evidence="8" id="KW-0456">Lyase</keyword>
<dbReference type="PANTHER" id="PTHR43317:SF1">
    <property type="entry name" value="THERMOSPERMINE SYNTHASE ACAULIS5"/>
    <property type="match status" value="1"/>
</dbReference>
<dbReference type="Gene3D" id="3.60.90.10">
    <property type="entry name" value="S-adenosylmethionine decarboxylase"/>
    <property type="match status" value="1"/>
</dbReference>
<dbReference type="GO" id="GO:0008295">
    <property type="term" value="P:spermidine biosynthetic process"/>
    <property type="evidence" value="ECO:0007669"/>
    <property type="project" value="InterPro"/>
</dbReference>
<keyword evidence="4" id="KW-0210">Decarboxylase</keyword>